<evidence type="ECO:0000313" key="1">
    <source>
        <dbReference type="EMBL" id="PSB26682.1"/>
    </source>
</evidence>
<dbReference type="Proteomes" id="UP000239576">
    <property type="component" value="Unassembled WGS sequence"/>
</dbReference>
<gene>
    <name evidence="1" type="ORF">C7B82_18955</name>
</gene>
<dbReference type="SUPFAM" id="SSF53448">
    <property type="entry name" value="Nucleotide-diphospho-sugar transferases"/>
    <property type="match status" value="1"/>
</dbReference>
<evidence type="ECO:0000313" key="2">
    <source>
        <dbReference type="Proteomes" id="UP000239576"/>
    </source>
</evidence>
<dbReference type="NCBIfam" id="TIGR04282">
    <property type="entry name" value="glyco_like_cofC"/>
    <property type="match status" value="1"/>
</dbReference>
<dbReference type="InterPro" id="IPR018641">
    <property type="entry name" value="Trfase_1_rSAM/seldom-assoc"/>
</dbReference>
<dbReference type="Pfam" id="PF09837">
    <property type="entry name" value="DUF2064"/>
    <property type="match status" value="1"/>
</dbReference>
<reference evidence="1 2" key="2">
    <citation type="submission" date="2018-03" db="EMBL/GenBank/DDBJ databases">
        <title>The ancient ancestry and fast evolution of plastids.</title>
        <authorList>
            <person name="Moore K.R."/>
            <person name="Magnabosco C."/>
            <person name="Momper L."/>
            <person name="Gold D.A."/>
            <person name="Bosak T."/>
            <person name="Fournier G.P."/>
        </authorList>
    </citation>
    <scope>NUCLEOTIDE SEQUENCE [LARGE SCALE GENOMIC DNA]</scope>
    <source>
        <strain evidence="1 2">ULC18</strain>
    </source>
</reference>
<comment type="caution">
    <text evidence="1">The sequence shown here is derived from an EMBL/GenBank/DDBJ whole genome shotgun (WGS) entry which is preliminary data.</text>
</comment>
<protein>
    <recommendedName>
        <fullName evidence="3">Glycosyltransferase</fullName>
    </recommendedName>
</protein>
<dbReference type="OrthoDB" id="9810303at2"/>
<dbReference type="PANTHER" id="PTHR36529">
    <property type="entry name" value="SLL1095 PROTEIN"/>
    <property type="match status" value="1"/>
</dbReference>
<reference evidence="2" key="1">
    <citation type="submission" date="2018-02" db="EMBL/GenBank/DDBJ databases">
        <authorList>
            <person name="Moore K."/>
            <person name="Momper L."/>
        </authorList>
    </citation>
    <scope>NUCLEOTIDE SEQUENCE [LARGE SCALE GENOMIC DNA]</scope>
    <source>
        <strain evidence="2">ULC18</strain>
    </source>
</reference>
<proteinExistence type="predicted"/>
<sequence length="211" mass="23421">MSDRLIIFTRYPEPGKAKTRLIPALGAEAAADIHRHMTEHTLAQVKPLQQNRPLTVEVWFVGGDRAQMQTWLGDDLTYQPQPEGDLGDRMAQAFQIALESGVKATVIIGTDCPELTGAVLEQAFQALQQTDLVLGPATDGGYYLIGLRLFVPELFKTIAWSTDRVFQQTVDIASNLNLSLTNLPTLTDVDRPDDLPVWERVSLCQLNDIHP</sequence>
<evidence type="ECO:0008006" key="3">
    <source>
        <dbReference type="Google" id="ProtNLM"/>
    </source>
</evidence>
<organism evidence="1 2">
    <name type="scientific">Stenomitos frigidus ULC18</name>
    <dbReference type="NCBI Taxonomy" id="2107698"/>
    <lineage>
        <taxon>Bacteria</taxon>
        <taxon>Bacillati</taxon>
        <taxon>Cyanobacteriota</taxon>
        <taxon>Cyanophyceae</taxon>
        <taxon>Leptolyngbyales</taxon>
        <taxon>Leptolyngbyaceae</taxon>
        <taxon>Stenomitos</taxon>
    </lineage>
</organism>
<dbReference type="PANTHER" id="PTHR36529:SF1">
    <property type="entry name" value="GLYCOSYLTRANSFERASE"/>
    <property type="match status" value="1"/>
</dbReference>
<accession>A0A2T1E1S1</accession>
<keyword evidence="2" id="KW-1185">Reference proteome</keyword>
<name>A0A2T1E1S1_9CYAN</name>
<dbReference type="AlphaFoldDB" id="A0A2T1E1S1"/>
<dbReference type="Gene3D" id="3.90.550.10">
    <property type="entry name" value="Spore Coat Polysaccharide Biosynthesis Protein SpsA, Chain A"/>
    <property type="match status" value="1"/>
</dbReference>
<dbReference type="EMBL" id="PVWK01000101">
    <property type="protein sequence ID" value="PSB26682.1"/>
    <property type="molecule type" value="Genomic_DNA"/>
</dbReference>
<dbReference type="RefSeq" id="WP_106257849.1">
    <property type="nucleotide sequence ID" value="NZ_CAWNSW010000041.1"/>
</dbReference>
<dbReference type="InterPro" id="IPR029044">
    <property type="entry name" value="Nucleotide-diphossugar_trans"/>
</dbReference>